<dbReference type="EMBL" id="LCWV01000016">
    <property type="protein sequence ID" value="PWI67987.1"/>
    <property type="molecule type" value="Genomic_DNA"/>
</dbReference>
<gene>
    <name evidence="3" type="ORF">PCL_02388</name>
    <name evidence="2" type="ORF">Purlil1_11597</name>
</gene>
<accession>A0A2U3E0G8</accession>
<feature type="region of interest" description="Disordered" evidence="1">
    <location>
        <begin position="126"/>
        <end position="151"/>
    </location>
</feature>
<keyword evidence="5" id="KW-1185">Reference proteome</keyword>
<dbReference type="EMBL" id="JAWRVI010000072">
    <property type="protein sequence ID" value="KAK4081507.1"/>
    <property type="molecule type" value="Genomic_DNA"/>
</dbReference>
<reference evidence="3" key="1">
    <citation type="submission" date="2015-05" db="EMBL/GenBank/DDBJ databases">
        <authorList>
            <person name="Wang D.B."/>
            <person name="Wang M."/>
        </authorList>
    </citation>
    <scope>NUCLEOTIDE SEQUENCE</scope>
    <source>
        <strain evidence="3">36-1</strain>
    </source>
</reference>
<evidence type="ECO:0000313" key="5">
    <source>
        <dbReference type="Proteomes" id="UP001287286"/>
    </source>
</evidence>
<feature type="compositionally biased region" description="Polar residues" evidence="1">
    <location>
        <begin position="126"/>
        <end position="145"/>
    </location>
</feature>
<protein>
    <submittedName>
        <fullName evidence="3">Uncharacterized protein</fullName>
    </submittedName>
</protein>
<reference evidence="2" key="3">
    <citation type="submission" date="2023-11" db="EMBL/GenBank/DDBJ databases">
        <authorList>
            <person name="Beijen E."/>
            <person name="Ohm R.A."/>
        </authorList>
    </citation>
    <scope>NUCLEOTIDE SEQUENCE</scope>
    <source>
        <strain evidence="2">CBS 150709</strain>
    </source>
</reference>
<dbReference type="AlphaFoldDB" id="A0A2U3E0G8"/>
<organism evidence="3 4">
    <name type="scientific">Purpureocillium lilacinum</name>
    <name type="common">Paecilomyces lilacinus</name>
    <dbReference type="NCBI Taxonomy" id="33203"/>
    <lineage>
        <taxon>Eukaryota</taxon>
        <taxon>Fungi</taxon>
        <taxon>Dikarya</taxon>
        <taxon>Ascomycota</taxon>
        <taxon>Pezizomycotina</taxon>
        <taxon>Sordariomycetes</taxon>
        <taxon>Hypocreomycetidae</taxon>
        <taxon>Hypocreales</taxon>
        <taxon>Ophiocordycipitaceae</taxon>
        <taxon>Purpureocillium</taxon>
    </lineage>
</organism>
<feature type="region of interest" description="Disordered" evidence="1">
    <location>
        <begin position="53"/>
        <end position="72"/>
    </location>
</feature>
<evidence type="ECO:0000256" key="1">
    <source>
        <dbReference type="SAM" id="MobiDB-lite"/>
    </source>
</evidence>
<comment type="caution">
    <text evidence="3">The sequence shown here is derived from an EMBL/GenBank/DDBJ whole genome shotgun (WGS) entry which is preliminary data.</text>
</comment>
<sequence>MISAVGAGGPVIGQWGLLSCHHVMELGSEKCGMGYDDLVTEAARAGWNQLEVGQDGNRKAHPDPGTRWSLKTGGSCQNEDGCIGEDAVPFCVLSRRRAGASFATLAVIGACVAVLFSSALTSLIGTHHPSSQPKHSQPQAPQQQIWRAAPPGSNYAGALLGSVLVSTRQRAPYMDGAPTAPSPHLSLSKRPCLPAWLPVPAYHHRPPHNATSVLVHQPRQPTAQDKDPVAAAPGPRSGGKRNDRSHNLSLVLFGRHLHRRRRRRRLVSPAFFPFAPLLDPDS</sequence>
<name>A0A2U3E0G8_PURLI</name>
<evidence type="ECO:0000313" key="3">
    <source>
        <dbReference type="EMBL" id="PWI67987.1"/>
    </source>
</evidence>
<dbReference type="Proteomes" id="UP000245956">
    <property type="component" value="Unassembled WGS sequence"/>
</dbReference>
<evidence type="ECO:0000313" key="2">
    <source>
        <dbReference type="EMBL" id="KAK4081507.1"/>
    </source>
</evidence>
<dbReference type="Proteomes" id="UP001287286">
    <property type="component" value="Unassembled WGS sequence"/>
</dbReference>
<reference evidence="2 5" key="4">
    <citation type="journal article" date="2024" name="Microbiol. Resour. Announc.">
        <title>Genome annotations for the ascomycete fungi Trichoderma harzianum, Trichoderma aggressivum, and Purpureocillium lilacinum.</title>
        <authorList>
            <person name="Beijen E.P.W."/>
            <person name="Ohm R.A."/>
        </authorList>
    </citation>
    <scope>NUCLEOTIDE SEQUENCE [LARGE SCALE GENOMIC DNA]</scope>
    <source>
        <strain evidence="2 5">CBS 150709</strain>
    </source>
</reference>
<evidence type="ECO:0000313" key="4">
    <source>
        <dbReference type="Proteomes" id="UP000245956"/>
    </source>
</evidence>
<feature type="region of interest" description="Disordered" evidence="1">
    <location>
        <begin position="218"/>
        <end position="247"/>
    </location>
</feature>
<proteinExistence type="predicted"/>
<reference evidence="3 4" key="2">
    <citation type="journal article" date="2016" name="Front. Microbiol.">
        <title>Genome and transcriptome sequences reveal the specific parasitism of the nematophagous Purpureocillium lilacinum 36-1.</title>
        <authorList>
            <person name="Xie J."/>
            <person name="Li S."/>
            <person name="Mo C."/>
            <person name="Xiao X."/>
            <person name="Peng D."/>
            <person name="Wang G."/>
            <person name="Xiao Y."/>
        </authorList>
    </citation>
    <scope>NUCLEOTIDE SEQUENCE [LARGE SCALE GENOMIC DNA]</scope>
    <source>
        <strain evidence="3 4">36-1</strain>
    </source>
</reference>